<name>A0A4Y7PRM4_9AGAM</name>
<sequence length="130" mass="14497">MSDCVGVVQYELDCRAISLAPILKVDTVRIGSVKLSTFSQGSHLTCNVSSERNEGLEDRAVGWYVLACRLVHGVVNGLNVWFLCCHLQSYSSTELQAIVALLRRLSESSELHECDMKRDFHELATSPRLI</sequence>
<organism evidence="1 2">
    <name type="scientific">Rickenella mellea</name>
    <dbReference type="NCBI Taxonomy" id="50990"/>
    <lineage>
        <taxon>Eukaryota</taxon>
        <taxon>Fungi</taxon>
        <taxon>Dikarya</taxon>
        <taxon>Basidiomycota</taxon>
        <taxon>Agaricomycotina</taxon>
        <taxon>Agaricomycetes</taxon>
        <taxon>Hymenochaetales</taxon>
        <taxon>Rickenellaceae</taxon>
        <taxon>Rickenella</taxon>
    </lineage>
</organism>
<dbReference type="Proteomes" id="UP000294933">
    <property type="component" value="Unassembled WGS sequence"/>
</dbReference>
<gene>
    <name evidence="1" type="ORF">BD410DRAFT_793857</name>
</gene>
<reference evidence="1 2" key="1">
    <citation type="submission" date="2018-06" db="EMBL/GenBank/DDBJ databases">
        <title>A transcriptomic atlas of mushroom development highlights an independent origin of complex multicellularity.</title>
        <authorList>
            <consortium name="DOE Joint Genome Institute"/>
            <person name="Krizsan K."/>
            <person name="Almasi E."/>
            <person name="Merenyi Z."/>
            <person name="Sahu N."/>
            <person name="Viragh M."/>
            <person name="Koszo T."/>
            <person name="Mondo S."/>
            <person name="Kiss B."/>
            <person name="Balint B."/>
            <person name="Kues U."/>
            <person name="Barry K."/>
            <person name="Hegedus J.C."/>
            <person name="Henrissat B."/>
            <person name="Johnson J."/>
            <person name="Lipzen A."/>
            <person name="Ohm R."/>
            <person name="Nagy I."/>
            <person name="Pangilinan J."/>
            <person name="Yan J."/>
            <person name="Xiong Y."/>
            <person name="Grigoriev I.V."/>
            <person name="Hibbett D.S."/>
            <person name="Nagy L.G."/>
        </authorList>
    </citation>
    <scope>NUCLEOTIDE SEQUENCE [LARGE SCALE GENOMIC DNA]</scope>
    <source>
        <strain evidence="1 2">SZMC22713</strain>
    </source>
</reference>
<evidence type="ECO:0000313" key="1">
    <source>
        <dbReference type="EMBL" id="TDL17825.1"/>
    </source>
</evidence>
<dbReference type="VEuPathDB" id="FungiDB:BD410DRAFT_793857"/>
<keyword evidence="2" id="KW-1185">Reference proteome</keyword>
<protein>
    <submittedName>
        <fullName evidence="1">Uncharacterized protein</fullName>
    </submittedName>
</protein>
<evidence type="ECO:0000313" key="2">
    <source>
        <dbReference type="Proteomes" id="UP000294933"/>
    </source>
</evidence>
<accession>A0A4Y7PRM4</accession>
<proteinExistence type="predicted"/>
<dbReference type="AlphaFoldDB" id="A0A4Y7PRM4"/>
<dbReference type="EMBL" id="ML170215">
    <property type="protein sequence ID" value="TDL17825.1"/>
    <property type="molecule type" value="Genomic_DNA"/>
</dbReference>